<dbReference type="AlphaFoldDB" id="A0AAD5STL8"/>
<sequence>MHFPSSAIPFANAILAVKLVHADKTHNPAATAATTAPPARPLPPFMNKSNHVAVSPAISAVLSNCKNNSDNNFTLVADAARKNEAELLLDQKRRLKIRQNVSRHPLGELPEIL</sequence>
<dbReference type="Proteomes" id="UP001211907">
    <property type="component" value="Unassembled WGS sequence"/>
</dbReference>
<organism evidence="1 2">
    <name type="scientific">Physocladia obscura</name>
    <dbReference type="NCBI Taxonomy" id="109957"/>
    <lineage>
        <taxon>Eukaryota</taxon>
        <taxon>Fungi</taxon>
        <taxon>Fungi incertae sedis</taxon>
        <taxon>Chytridiomycota</taxon>
        <taxon>Chytridiomycota incertae sedis</taxon>
        <taxon>Chytridiomycetes</taxon>
        <taxon>Chytridiales</taxon>
        <taxon>Chytriomycetaceae</taxon>
        <taxon>Physocladia</taxon>
    </lineage>
</organism>
<evidence type="ECO:0000313" key="1">
    <source>
        <dbReference type="EMBL" id="KAJ3105492.1"/>
    </source>
</evidence>
<gene>
    <name evidence="1" type="ORF">HK100_003891</name>
</gene>
<proteinExistence type="predicted"/>
<dbReference type="EMBL" id="JADGJH010002000">
    <property type="protein sequence ID" value="KAJ3105492.1"/>
    <property type="molecule type" value="Genomic_DNA"/>
</dbReference>
<reference evidence="1" key="1">
    <citation type="submission" date="2020-05" db="EMBL/GenBank/DDBJ databases">
        <title>Phylogenomic resolution of chytrid fungi.</title>
        <authorList>
            <person name="Stajich J.E."/>
            <person name="Amses K."/>
            <person name="Simmons R."/>
            <person name="Seto K."/>
            <person name="Myers J."/>
            <person name="Bonds A."/>
            <person name="Quandt C.A."/>
            <person name="Barry K."/>
            <person name="Liu P."/>
            <person name="Grigoriev I."/>
            <person name="Longcore J.E."/>
            <person name="James T.Y."/>
        </authorList>
    </citation>
    <scope>NUCLEOTIDE SEQUENCE</scope>
    <source>
        <strain evidence="1">JEL0513</strain>
    </source>
</reference>
<comment type="caution">
    <text evidence="1">The sequence shown here is derived from an EMBL/GenBank/DDBJ whole genome shotgun (WGS) entry which is preliminary data.</text>
</comment>
<name>A0AAD5STL8_9FUNG</name>
<keyword evidence="2" id="KW-1185">Reference proteome</keyword>
<protein>
    <submittedName>
        <fullName evidence="1">Uncharacterized protein</fullName>
    </submittedName>
</protein>
<evidence type="ECO:0000313" key="2">
    <source>
        <dbReference type="Proteomes" id="UP001211907"/>
    </source>
</evidence>
<accession>A0AAD5STL8</accession>